<evidence type="ECO:0000256" key="5">
    <source>
        <dbReference type="RuleBase" id="RU361235"/>
    </source>
</evidence>
<reference evidence="7" key="1">
    <citation type="submission" date="2022-01" db="UniProtKB">
        <authorList>
            <consortium name="EnsemblMetazoa"/>
        </authorList>
    </citation>
    <scope>IDENTIFICATION</scope>
</reference>
<evidence type="ECO:0000256" key="2">
    <source>
        <dbReference type="ARBA" id="ARBA00022487"/>
    </source>
</evidence>
<keyword evidence="8" id="KW-1185">Reference proteome</keyword>
<dbReference type="EnsemblMetazoa" id="XM_014388845.2">
    <property type="protein sequence ID" value="XP_014244331.1"/>
    <property type="gene ID" value="LOC106663757"/>
</dbReference>
<dbReference type="GO" id="GO:0052689">
    <property type="term" value="F:carboxylic ester hydrolase activity"/>
    <property type="evidence" value="ECO:0007669"/>
    <property type="project" value="UniProtKB-KW"/>
</dbReference>
<dbReference type="InterPro" id="IPR019826">
    <property type="entry name" value="Carboxylesterase_B_AS"/>
</dbReference>
<proteinExistence type="inferred from homology"/>
<comment type="similarity">
    <text evidence="1 5">Belongs to the type-B carboxylesterase/lipase family.</text>
</comment>
<keyword evidence="2" id="KW-0719">Serine esterase</keyword>
<protein>
    <recommendedName>
        <fullName evidence="5">Carboxylic ester hydrolase</fullName>
        <ecNumber evidence="5">3.1.1.-</ecNumber>
    </recommendedName>
</protein>
<dbReference type="PANTHER" id="PTHR11559">
    <property type="entry name" value="CARBOXYLESTERASE"/>
    <property type="match status" value="1"/>
</dbReference>
<dbReference type="RefSeq" id="XP_014244331.1">
    <property type="nucleotide sequence ID" value="XM_014388845.2"/>
</dbReference>
<dbReference type="InterPro" id="IPR019819">
    <property type="entry name" value="Carboxylesterase_B_CS"/>
</dbReference>
<dbReference type="GeneID" id="106663757"/>
<sequence length="565" mass="64362">MVKFFLLCLFLTTILCSWADSSPEVAVLQGKVLGKYIETISGRKIAAFLGIPYAEPPVGNLRFREPVPSKPWPGLLNATSVPNDCLQYSHYYYKMDDPVYGSEDCLYLNVYVPESPNVHKTNSLPVLINIHSGAFMFLSGSTSGPEYLLDHNVILVTMNYRLGILGFLSTEDDILPGNNGLKDQNLALKWVYDNIKAFGGDPGEITLSGLSAGAASTHYHILSSRSKGLFKRAIILSGSALCHWAQTENSKGKAETIANEMGCPVYDTEKMVDCLRNRPGKQIVQLTKLFMPWLYNPFTPFGPVIEHNRNNAFIDKLPSYLIRNKMVNDVPILFSLTEDEGLYPGAEILAYPKEVEYLNDNWETVLPHLLDFNFTTHINKQSAVSKIIRNEYFGAYRVQDKKKALIEMIGDRVFKVPVSLTALYHAKYLSSDVYTIQFSYLGKTGLQERFNLSRDVYSGTSHADDLFYVLRAEDVNFDHIKESLEMSKRMVNLWMTFITGKPFKKKLLPLKKTLPDYSYLKVKSANPMDDEFITDPNYGRIRFWRKVNFHEDSRYNFIERPHDEL</sequence>
<evidence type="ECO:0000313" key="8">
    <source>
        <dbReference type="Proteomes" id="UP000494040"/>
    </source>
</evidence>
<keyword evidence="4" id="KW-0325">Glycoprotein</keyword>
<dbReference type="SUPFAM" id="SSF53474">
    <property type="entry name" value="alpha/beta-Hydrolases"/>
    <property type="match status" value="1"/>
</dbReference>
<feature type="signal peptide" evidence="5">
    <location>
        <begin position="1"/>
        <end position="19"/>
    </location>
</feature>
<dbReference type="InterPro" id="IPR029058">
    <property type="entry name" value="AB_hydrolase_fold"/>
</dbReference>
<dbReference type="Proteomes" id="UP000494040">
    <property type="component" value="Unassembled WGS sequence"/>
</dbReference>
<dbReference type="Pfam" id="PF00135">
    <property type="entry name" value="COesterase"/>
    <property type="match status" value="1"/>
</dbReference>
<dbReference type="OMA" id="RNACKNE"/>
<name>A0A8I6RED0_CIMLE</name>
<evidence type="ECO:0000256" key="4">
    <source>
        <dbReference type="ARBA" id="ARBA00023180"/>
    </source>
</evidence>
<evidence type="ECO:0000256" key="1">
    <source>
        <dbReference type="ARBA" id="ARBA00005964"/>
    </source>
</evidence>
<dbReference type="InterPro" id="IPR002018">
    <property type="entry name" value="CarbesteraseB"/>
</dbReference>
<dbReference type="AlphaFoldDB" id="A0A8I6RED0"/>
<dbReference type="InterPro" id="IPR050309">
    <property type="entry name" value="Type-B_Carboxylest/Lipase"/>
</dbReference>
<dbReference type="Gene3D" id="3.40.50.1820">
    <property type="entry name" value="alpha/beta hydrolase"/>
    <property type="match status" value="1"/>
</dbReference>
<feature type="chain" id="PRO_5035337697" description="Carboxylic ester hydrolase" evidence="5">
    <location>
        <begin position="20"/>
        <end position="565"/>
    </location>
</feature>
<accession>A0A8I6RED0</accession>
<feature type="domain" description="Carboxylesterase type B" evidence="6">
    <location>
        <begin position="22"/>
        <end position="523"/>
    </location>
</feature>
<dbReference type="PROSITE" id="PS00122">
    <property type="entry name" value="CARBOXYLESTERASE_B_1"/>
    <property type="match status" value="1"/>
</dbReference>
<keyword evidence="3 5" id="KW-0378">Hydrolase</keyword>
<dbReference type="KEGG" id="clec:106663757"/>
<evidence type="ECO:0000313" key="7">
    <source>
        <dbReference type="EnsemblMetazoa" id="XP_014244331.1"/>
    </source>
</evidence>
<dbReference type="CDD" id="cd00312">
    <property type="entry name" value="Esterase_lipase"/>
    <property type="match status" value="1"/>
</dbReference>
<evidence type="ECO:0000259" key="6">
    <source>
        <dbReference type="Pfam" id="PF00135"/>
    </source>
</evidence>
<dbReference type="PROSITE" id="PS00941">
    <property type="entry name" value="CARBOXYLESTERASE_B_2"/>
    <property type="match status" value="1"/>
</dbReference>
<dbReference type="OrthoDB" id="6846267at2759"/>
<organism evidence="7 8">
    <name type="scientific">Cimex lectularius</name>
    <name type="common">Bed bug</name>
    <name type="synonym">Acanthia lectularia</name>
    <dbReference type="NCBI Taxonomy" id="79782"/>
    <lineage>
        <taxon>Eukaryota</taxon>
        <taxon>Metazoa</taxon>
        <taxon>Ecdysozoa</taxon>
        <taxon>Arthropoda</taxon>
        <taxon>Hexapoda</taxon>
        <taxon>Insecta</taxon>
        <taxon>Pterygota</taxon>
        <taxon>Neoptera</taxon>
        <taxon>Paraneoptera</taxon>
        <taxon>Hemiptera</taxon>
        <taxon>Heteroptera</taxon>
        <taxon>Panheteroptera</taxon>
        <taxon>Cimicomorpha</taxon>
        <taxon>Cimicidae</taxon>
        <taxon>Cimex</taxon>
    </lineage>
</organism>
<keyword evidence="5" id="KW-0732">Signal</keyword>
<dbReference type="EC" id="3.1.1.-" evidence="5"/>
<evidence type="ECO:0000256" key="3">
    <source>
        <dbReference type="ARBA" id="ARBA00022801"/>
    </source>
</evidence>